<evidence type="ECO:0000259" key="5">
    <source>
        <dbReference type="Pfam" id="PF00905"/>
    </source>
</evidence>
<gene>
    <name evidence="7" type="primary">mrdA</name>
    <name evidence="7" type="ORF">AN619_05900</name>
</gene>
<dbReference type="Pfam" id="PF00905">
    <property type="entry name" value="Transpeptidase"/>
    <property type="match status" value="3"/>
</dbReference>
<dbReference type="InterPro" id="IPR012338">
    <property type="entry name" value="Beta-lactam/transpept-like"/>
</dbReference>
<dbReference type="InterPro" id="IPR005311">
    <property type="entry name" value="PBP_dimer"/>
</dbReference>
<dbReference type="GO" id="GO:0005886">
    <property type="term" value="C:plasma membrane"/>
    <property type="evidence" value="ECO:0007669"/>
    <property type="project" value="TreeGrafter"/>
</dbReference>
<reference evidence="7 8" key="1">
    <citation type="submission" date="2015-12" db="EMBL/GenBank/DDBJ databases">
        <title>Draft genome sequence of the thermoanaerobe Thermotalea metallivorans, an isolate from the runoff channel of the Great Artesian Basin, Australia.</title>
        <authorList>
            <person name="Patel B.K."/>
        </authorList>
    </citation>
    <scope>NUCLEOTIDE SEQUENCE [LARGE SCALE GENOMIC DNA]</scope>
    <source>
        <strain evidence="7 8">B2-1</strain>
    </source>
</reference>
<dbReference type="SUPFAM" id="SSF56601">
    <property type="entry name" value="beta-lactamase/transpeptidase-like"/>
    <property type="match status" value="2"/>
</dbReference>
<evidence type="ECO:0000259" key="6">
    <source>
        <dbReference type="Pfam" id="PF03717"/>
    </source>
</evidence>
<dbReference type="Gene3D" id="3.40.710.10">
    <property type="entry name" value="DD-peptidase/beta-lactamase superfamily"/>
    <property type="match status" value="2"/>
</dbReference>
<proteinExistence type="inferred from homology"/>
<name>A0A140L937_9FIRM</name>
<dbReference type="InterPro" id="IPR001460">
    <property type="entry name" value="PCN-bd_Tpept"/>
</dbReference>
<feature type="transmembrane region" description="Helical" evidence="4">
    <location>
        <begin position="12"/>
        <end position="33"/>
    </location>
</feature>
<dbReference type="Pfam" id="PF03717">
    <property type="entry name" value="PBP_dimer"/>
    <property type="match status" value="1"/>
</dbReference>
<accession>A0A140L937</accession>
<feature type="domain" description="Penicillin-binding protein transpeptidase" evidence="5">
    <location>
        <begin position="671"/>
        <end position="789"/>
    </location>
</feature>
<evidence type="ECO:0000256" key="4">
    <source>
        <dbReference type="SAM" id="Phobius"/>
    </source>
</evidence>
<feature type="domain" description="Penicillin-binding protein dimerisation" evidence="6">
    <location>
        <begin position="52"/>
        <end position="351"/>
    </location>
</feature>
<comment type="caution">
    <text evidence="7">The sequence shown here is derived from an EMBL/GenBank/DDBJ whole genome shotgun (WGS) entry which is preliminary data.</text>
</comment>
<dbReference type="PATRIC" id="fig|520762.4.peg.667"/>
<evidence type="ECO:0000256" key="2">
    <source>
        <dbReference type="ARBA" id="ARBA00007171"/>
    </source>
</evidence>
<dbReference type="OrthoDB" id="9757901at2"/>
<dbReference type="InterPro" id="IPR036138">
    <property type="entry name" value="PBP_dimer_sf"/>
</dbReference>
<dbReference type="EMBL" id="LOEE01000019">
    <property type="protein sequence ID" value="KXG77062.1"/>
    <property type="molecule type" value="Genomic_DNA"/>
</dbReference>
<keyword evidence="8" id="KW-1185">Reference proteome</keyword>
<dbReference type="PANTHER" id="PTHR30627">
    <property type="entry name" value="PEPTIDOGLYCAN D,D-TRANSPEPTIDASE"/>
    <property type="match status" value="1"/>
</dbReference>
<evidence type="ECO:0000313" key="7">
    <source>
        <dbReference type="EMBL" id="KXG77062.1"/>
    </source>
</evidence>
<dbReference type="RefSeq" id="WP_068554933.1">
    <property type="nucleotide sequence ID" value="NZ_LOEE01000019.1"/>
</dbReference>
<comment type="subcellular location">
    <subcellularLocation>
        <location evidence="1">Membrane</location>
    </subcellularLocation>
</comment>
<evidence type="ECO:0000256" key="3">
    <source>
        <dbReference type="ARBA" id="ARBA00023136"/>
    </source>
</evidence>
<organism evidence="7 8">
    <name type="scientific">Thermotalea metallivorans</name>
    <dbReference type="NCBI Taxonomy" id="520762"/>
    <lineage>
        <taxon>Bacteria</taxon>
        <taxon>Bacillati</taxon>
        <taxon>Bacillota</taxon>
        <taxon>Clostridia</taxon>
        <taxon>Peptostreptococcales</taxon>
        <taxon>Thermotaleaceae</taxon>
        <taxon>Thermotalea</taxon>
    </lineage>
</organism>
<evidence type="ECO:0000256" key="1">
    <source>
        <dbReference type="ARBA" id="ARBA00004370"/>
    </source>
</evidence>
<feature type="domain" description="Penicillin-binding protein transpeptidase" evidence="5">
    <location>
        <begin position="412"/>
        <end position="595"/>
    </location>
</feature>
<feature type="domain" description="Penicillin-binding protein transpeptidase" evidence="5">
    <location>
        <begin position="853"/>
        <end position="896"/>
    </location>
</feature>
<dbReference type="GO" id="GO:0071555">
    <property type="term" value="P:cell wall organization"/>
    <property type="evidence" value="ECO:0007669"/>
    <property type="project" value="TreeGrafter"/>
</dbReference>
<dbReference type="GO" id="GO:0008658">
    <property type="term" value="F:penicillin binding"/>
    <property type="evidence" value="ECO:0007669"/>
    <property type="project" value="InterPro"/>
</dbReference>
<dbReference type="Proteomes" id="UP000070456">
    <property type="component" value="Unassembled WGS sequence"/>
</dbReference>
<dbReference type="InterPro" id="IPR050515">
    <property type="entry name" value="Beta-lactam/transpept"/>
</dbReference>
<sequence>MLEKLKDRYNQTILFFAIFIFVLFFRLFTLTIVEGEKYKELSDNIRIKKIPISAPRGEIRDRYGRLLAGNKPSFTVQIMKNELIDGKINEVAVNLLNILINNGEKYVDNFPIAVENGQFYFTYDKEIETWLLEQGIQEKSTAEEAFNILREKLEIDGNLDIFEVQTIMQQDYGIYPPISVKTMKYIPQMQKENFLQKYNLGQDLNAEAAFRALREKFKIPEEFSDEDARKILIIRHELREQGYRQYHPVKIAFNVTAKTVAEVEEKIMDMPGVNIEVEPIRFYPNGNLASHLLGYLSKISDSEKEKYVKELGYNPNDLIGKDGIERILERNLKGKDGAKYVEVDVYGRLINILREEKPEKGQTVYLTIDGKLQKVAEDALAHALEQIQVGGTFQSKWGNYKYSEPFRNATTGAVVALDAKTGEVLALANYPSFNPNLFSTGISSKDWKELQDKNPRDPLSPIPLYNLATRAAIQPGSTFKMITGLAALEQGMDPNKKLYDDGYIRYGGRNFGCWLWNTKKARHGWVDLYKALEVSCNYYFYNVSTGWDHFKNQPLGISMNVNKLLEYAKMFGLDEPTGIEISENAYGVPNPQKKTGAVKAMLRNHIKARAKEYFETEIYSDKTALEDKINEIVSWAEENPSRGELINRISKLGVKKDKVETLADTAKFSYFNQAKWSKGDTFNLSIGQGEHAYTPVQMARYIAAIANGGYLNKVSVVKKVGSQHSNEEKEKGERVPLKDYNNLKHIKRGMSNVTQEEGGTGRAVFGNFPVKVAAKTGTAQRAGKIQPKDEVEYLKKYARWIAPSLRMEDIEAKTKQLMSEHRDKYKDEGDAMRDAIKLLSNHRITNEQLDQFKDNYDNFAWFVSYAPYEDPQIVVVSLIFQGGHGGYAAPIAREIIAEYLGLNKTYDPVSLENTLTR</sequence>
<protein>
    <submittedName>
        <fullName evidence="7">Penicillin-binding protein 2</fullName>
    </submittedName>
</protein>
<keyword evidence="4" id="KW-1133">Transmembrane helix</keyword>
<keyword evidence="3 4" id="KW-0472">Membrane</keyword>
<dbReference type="SUPFAM" id="SSF56519">
    <property type="entry name" value="Penicillin binding protein dimerisation domain"/>
    <property type="match status" value="1"/>
</dbReference>
<evidence type="ECO:0000313" key="8">
    <source>
        <dbReference type="Proteomes" id="UP000070456"/>
    </source>
</evidence>
<dbReference type="Gene3D" id="3.90.1310.10">
    <property type="entry name" value="Penicillin-binding protein 2a (Domain 2)"/>
    <property type="match status" value="1"/>
</dbReference>
<keyword evidence="4" id="KW-0812">Transmembrane</keyword>
<comment type="similarity">
    <text evidence="2">Belongs to the transpeptidase family.</text>
</comment>
<dbReference type="STRING" id="520762.AN619_05900"/>
<dbReference type="AlphaFoldDB" id="A0A140L937"/>